<protein>
    <submittedName>
        <fullName evidence="2">Uncharacterized protein</fullName>
    </submittedName>
</protein>
<dbReference type="AlphaFoldDB" id="A0A2W5M0B3"/>
<reference evidence="2 3" key="1">
    <citation type="submission" date="2017-08" db="EMBL/GenBank/DDBJ databases">
        <title>Infants hospitalized years apart are colonized by the same room-sourced microbial strains.</title>
        <authorList>
            <person name="Brooks B."/>
            <person name="Olm M.R."/>
            <person name="Firek B.A."/>
            <person name="Baker R."/>
            <person name="Thomas B.C."/>
            <person name="Morowitz M.J."/>
            <person name="Banfield J.F."/>
        </authorList>
    </citation>
    <scope>NUCLEOTIDE SEQUENCE [LARGE SCALE GENOMIC DNA]</scope>
    <source>
        <strain evidence="2">S2_005_003_R2_43</strain>
    </source>
</reference>
<organism evidence="2 3">
    <name type="scientific">Ancylobacter novellus</name>
    <name type="common">Thiobacillus novellus</name>
    <dbReference type="NCBI Taxonomy" id="921"/>
    <lineage>
        <taxon>Bacteria</taxon>
        <taxon>Pseudomonadati</taxon>
        <taxon>Pseudomonadota</taxon>
        <taxon>Alphaproteobacteria</taxon>
        <taxon>Hyphomicrobiales</taxon>
        <taxon>Xanthobacteraceae</taxon>
        <taxon>Ancylobacter</taxon>
    </lineage>
</organism>
<feature type="chain" id="PRO_5015872761" evidence="1">
    <location>
        <begin position="22"/>
        <end position="186"/>
    </location>
</feature>
<accession>A0A2W5M0B3</accession>
<dbReference type="Proteomes" id="UP000249577">
    <property type="component" value="Unassembled WGS sequence"/>
</dbReference>
<evidence type="ECO:0000256" key="1">
    <source>
        <dbReference type="SAM" id="SignalP"/>
    </source>
</evidence>
<feature type="signal peptide" evidence="1">
    <location>
        <begin position="1"/>
        <end position="21"/>
    </location>
</feature>
<keyword evidence="1" id="KW-0732">Signal</keyword>
<proteinExistence type="predicted"/>
<gene>
    <name evidence="2" type="ORF">DI565_15670</name>
</gene>
<name>A0A2W5M0B3_ANCNO</name>
<sequence length="186" mass="20404">MRTLLLALAATLLAVPAAARSAEETALFITTGVEAGATTRNRAGEVIMRYAKTSDAPLTLTGERIQSSPGFSDTTVTVERDGCRFTVKTSWDQSFQGETRTLRGETSIDLTDANAAAVLRRHPDEYDRAPPAIIDYPSAKMEARLFVNGEFAQSYDTFTFFSDQEKLDQAIARMRADWCPGRTAPK</sequence>
<evidence type="ECO:0000313" key="2">
    <source>
        <dbReference type="EMBL" id="PZQ13097.1"/>
    </source>
</evidence>
<evidence type="ECO:0000313" key="3">
    <source>
        <dbReference type="Proteomes" id="UP000249577"/>
    </source>
</evidence>
<comment type="caution">
    <text evidence="2">The sequence shown here is derived from an EMBL/GenBank/DDBJ whole genome shotgun (WGS) entry which is preliminary data.</text>
</comment>
<dbReference type="EMBL" id="QFPN01000008">
    <property type="protein sequence ID" value="PZQ13097.1"/>
    <property type="molecule type" value="Genomic_DNA"/>
</dbReference>